<evidence type="ECO:0000256" key="4">
    <source>
        <dbReference type="ARBA" id="ARBA00022827"/>
    </source>
</evidence>
<evidence type="ECO:0000259" key="7">
    <source>
        <dbReference type="Pfam" id="PF07992"/>
    </source>
</evidence>
<dbReference type="PANTHER" id="PTHR42913">
    <property type="entry name" value="APOPTOSIS-INDUCING FACTOR 1"/>
    <property type="match status" value="1"/>
</dbReference>
<dbReference type="Proteomes" id="UP001162891">
    <property type="component" value="Chromosome"/>
</dbReference>
<accession>A0ABM7WX63</accession>
<dbReference type="Pfam" id="PF07992">
    <property type="entry name" value="Pyr_redox_2"/>
    <property type="match status" value="1"/>
</dbReference>
<dbReference type="InterPro" id="IPR036188">
    <property type="entry name" value="FAD/NAD-bd_sf"/>
</dbReference>
<evidence type="ECO:0000313" key="9">
    <source>
        <dbReference type="EMBL" id="BDG04103.1"/>
    </source>
</evidence>
<protein>
    <submittedName>
        <fullName evidence="9">NADH dehydrogenase</fullName>
    </submittedName>
</protein>
<feature type="domain" description="External alternative NADH-ubiquinone oxidoreductase-like C-terminal" evidence="8">
    <location>
        <begin position="382"/>
        <end position="435"/>
    </location>
</feature>
<dbReference type="EMBL" id="AP025591">
    <property type="protein sequence ID" value="BDG04103.1"/>
    <property type="molecule type" value="Genomic_DNA"/>
</dbReference>
<keyword evidence="6" id="KW-0812">Transmembrane</keyword>
<keyword evidence="10" id="KW-1185">Reference proteome</keyword>
<evidence type="ECO:0000313" key="10">
    <source>
        <dbReference type="Proteomes" id="UP001162891"/>
    </source>
</evidence>
<keyword evidence="4" id="KW-0274">FAD</keyword>
<dbReference type="InterPro" id="IPR051169">
    <property type="entry name" value="NADH-Q_oxidoreductase"/>
</dbReference>
<keyword evidence="6" id="KW-0472">Membrane</keyword>
<dbReference type="Pfam" id="PF22366">
    <property type="entry name" value="NDH2_C"/>
    <property type="match status" value="1"/>
</dbReference>
<dbReference type="PANTHER" id="PTHR42913:SF3">
    <property type="entry name" value="64 KDA MITOCHONDRIAL NADH DEHYDROGENASE (EUROFUNG)"/>
    <property type="match status" value="1"/>
</dbReference>
<reference evidence="10" key="1">
    <citation type="journal article" date="2022" name="Int. J. Syst. Evol. Microbiol.">
        <title>Anaeromyxobacter oryzae sp. nov., Anaeromyxobacter diazotrophicus sp. nov. and Anaeromyxobacter paludicola sp. nov., isolated from paddy soils.</title>
        <authorList>
            <person name="Itoh H."/>
            <person name="Xu Z."/>
            <person name="Mise K."/>
            <person name="Masuda Y."/>
            <person name="Ushijima N."/>
            <person name="Hayakawa C."/>
            <person name="Shiratori Y."/>
            <person name="Senoo K."/>
        </authorList>
    </citation>
    <scope>NUCLEOTIDE SEQUENCE [LARGE SCALE GENOMIC DNA]</scope>
    <source>
        <strain evidence="10">Red232</strain>
    </source>
</reference>
<name>A0ABM7WX63_9BACT</name>
<sequence>MRWRRLGTVAAGVTTGLAASALARHARRRRMSEALRSEWLPHVVIVGGGFGGLQAARALEGAPVRVTLVDRRNHHLFQPLLYQVATAALNPADISAPIRHVLRDQLNAEVVLGEVLAVEPEARRLRLADGVLPYDFLVLATGATHSYFGRDDWAPLAPGLKTVEDALEIRRRILLAFERAEREPDPAAREALLTFVVVGAGPTGVELAGALSEIARHALTADFRHIAPESARVILLEAVPTVLPPYPPRLQAAARRQLERLGVEVRTGAKVTSIDEEGVTVGDERIEARTVLWGAGVAASPLARSLGAPLDRAGRVQVLPDLTVPGHPEIAVVGDLAAARNADGSPVPGVAPAAIQEGRHAAENVVRTLAGAPRRPFRYRDKGSLATIGRAAAVANVRGLQFSGLAAWLAWLLVHIFFLIGFRNRVAVLLQWAWSYVTFSRGARLITDTAEQWRFIADRRASAPPDVAAGHAAAAERPAAP</sequence>
<dbReference type="PRINTS" id="PR00411">
    <property type="entry name" value="PNDRDTASEI"/>
</dbReference>
<dbReference type="Gene3D" id="3.50.50.100">
    <property type="match status" value="1"/>
</dbReference>
<keyword evidence="6" id="KW-1133">Transmembrane helix</keyword>
<evidence type="ECO:0000256" key="5">
    <source>
        <dbReference type="ARBA" id="ARBA00023002"/>
    </source>
</evidence>
<evidence type="ECO:0000256" key="3">
    <source>
        <dbReference type="ARBA" id="ARBA00022630"/>
    </source>
</evidence>
<comment type="similarity">
    <text evidence="2">Belongs to the NADH dehydrogenase family.</text>
</comment>
<feature type="domain" description="FAD/NAD(P)-binding" evidence="7">
    <location>
        <begin position="42"/>
        <end position="358"/>
    </location>
</feature>
<evidence type="ECO:0000256" key="2">
    <source>
        <dbReference type="ARBA" id="ARBA00005272"/>
    </source>
</evidence>
<dbReference type="InterPro" id="IPR023753">
    <property type="entry name" value="FAD/NAD-binding_dom"/>
</dbReference>
<feature type="transmembrane region" description="Helical" evidence="6">
    <location>
        <begin position="405"/>
        <end position="422"/>
    </location>
</feature>
<dbReference type="InterPro" id="IPR054585">
    <property type="entry name" value="NDH2-like_C"/>
</dbReference>
<dbReference type="SUPFAM" id="SSF51905">
    <property type="entry name" value="FAD/NAD(P)-binding domain"/>
    <property type="match status" value="1"/>
</dbReference>
<gene>
    <name evidence="9" type="primary">ndh_2</name>
    <name evidence="9" type="ORF">AMOR_30990</name>
</gene>
<evidence type="ECO:0000256" key="1">
    <source>
        <dbReference type="ARBA" id="ARBA00001974"/>
    </source>
</evidence>
<evidence type="ECO:0000256" key="6">
    <source>
        <dbReference type="SAM" id="Phobius"/>
    </source>
</evidence>
<keyword evidence="5" id="KW-0560">Oxidoreductase</keyword>
<comment type="cofactor">
    <cofactor evidence="1">
        <name>FAD</name>
        <dbReference type="ChEBI" id="CHEBI:57692"/>
    </cofactor>
</comment>
<organism evidence="9 10">
    <name type="scientific">Anaeromyxobacter oryzae</name>
    <dbReference type="NCBI Taxonomy" id="2918170"/>
    <lineage>
        <taxon>Bacteria</taxon>
        <taxon>Pseudomonadati</taxon>
        <taxon>Myxococcota</taxon>
        <taxon>Myxococcia</taxon>
        <taxon>Myxococcales</taxon>
        <taxon>Cystobacterineae</taxon>
        <taxon>Anaeromyxobacteraceae</taxon>
        <taxon>Anaeromyxobacter</taxon>
    </lineage>
</organism>
<evidence type="ECO:0000259" key="8">
    <source>
        <dbReference type="Pfam" id="PF22366"/>
    </source>
</evidence>
<proteinExistence type="inferred from homology"/>
<dbReference type="PRINTS" id="PR00368">
    <property type="entry name" value="FADPNR"/>
</dbReference>
<keyword evidence="3" id="KW-0285">Flavoprotein</keyword>